<dbReference type="CDD" id="cd21990">
    <property type="entry name" value="HMG-box_CIC-like"/>
    <property type="match status" value="1"/>
</dbReference>
<keyword evidence="5" id="KW-0804">Transcription</keyword>
<feature type="compositionally biased region" description="Polar residues" evidence="12">
    <location>
        <begin position="903"/>
        <end position="919"/>
    </location>
</feature>
<feature type="compositionally biased region" description="Low complexity" evidence="12">
    <location>
        <begin position="959"/>
        <end position="992"/>
    </location>
</feature>
<feature type="compositionally biased region" description="Basic and acidic residues" evidence="12">
    <location>
        <begin position="2174"/>
        <end position="2200"/>
    </location>
</feature>
<feature type="compositionally biased region" description="Basic and acidic residues" evidence="12">
    <location>
        <begin position="556"/>
        <end position="572"/>
    </location>
</feature>
<feature type="compositionally biased region" description="Basic and acidic residues" evidence="12">
    <location>
        <begin position="30"/>
        <end position="42"/>
    </location>
</feature>
<dbReference type="InterPro" id="IPR058607">
    <property type="entry name" value="HMG-box_Cic-like"/>
</dbReference>
<proteinExistence type="predicted"/>
<accession>A0A9N7VM01</accession>
<evidence type="ECO:0000256" key="7">
    <source>
        <dbReference type="ARBA" id="ARBA00053962"/>
    </source>
</evidence>
<evidence type="ECO:0000259" key="13">
    <source>
        <dbReference type="PROSITE" id="PS50118"/>
    </source>
</evidence>
<evidence type="ECO:0000256" key="2">
    <source>
        <dbReference type="ARBA" id="ARBA00022553"/>
    </source>
</evidence>
<reference evidence="14" key="1">
    <citation type="submission" date="2020-03" db="EMBL/GenBank/DDBJ databases">
        <authorList>
            <person name="Weist P."/>
        </authorList>
    </citation>
    <scope>NUCLEOTIDE SEQUENCE</scope>
</reference>
<feature type="region of interest" description="Disordered" evidence="12">
    <location>
        <begin position="1600"/>
        <end position="1687"/>
    </location>
</feature>
<feature type="compositionally biased region" description="Basic and acidic residues" evidence="12">
    <location>
        <begin position="2283"/>
        <end position="2308"/>
    </location>
</feature>
<name>A0A9N7VM01_PLEPL</name>
<dbReference type="GO" id="GO:0005634">
    <property type="term" value="C:nucleus"/>
    <property type="evidence" value="ECO:0007669"/>
    <property type="project" value="UniProtKB-UniRule"/>
</dbReference>
<feature type="compositionally biased region" description="Pro residues" evidence="12">
    <location>
        <begin position="993"/>
        <end position="1006"/>
    </location>
</feature>
<dbReference type="EMBL" id="CADEAL010004061">
    <property type="protein sequence ID" value="CAB1450640.1"/>
    <property type="molecule type" value="Genomic_DNA"/>
</dbReference>
<dbReference type="SMART" id="SM00398">
    <property type="entry name" value="HMG"/>
    <property type="match status" value="1"/>
</dbReference>
<evidence type="ECO:0000256" key="11">
    <source>
        <dbReference type="PROSITE-ProRule" id="PRU00267"/>
    </source>
</evidence>
<feature type="compositionally biased region" description="Basic and acidic residues" evidence="12">
    <location>
        <begin position="1637"/>
        <end position="1654"/>
    </location>
</feature>
<dbReference type="Proteomes" id="UP001153269">
    <property type="component" value="Unassembled WGS sequence"/>
</dbReference>
<feature type="compositionally biased region" description="Basic and acidic residues" evidence="12">
    <location>
        <begin position="763"/>
        <end position="791"/>
    </location>
</feature>
<feature type="region of interest" description="Disordered" evidence="12">
    <location>
        <begin position="741"/>
        <end position="793"/>
    </location>
</feature>
<dbReference type="InterPro" id="IPR052412">
    <property type="entry name" value="CC-Dev_Transcription_Reg"/>
</dbReference>
<dbReference type="PROSITE" id="PS50118">
    <property type="entry name" value="HMG_BOX_2"/>
    <property type="match status" value="1"/>
</dbReference>
<feature type="compositionally biased region" description="Low complexity" evidence="12">
    <location>
        <begin position="641"/>
        <end position="685"/>
    </location>
</feature>
<dbReference type="Pfam" id="PF00505">
    <property type="entry name" value="HMG_box"/>
    <property type="match status" value="1"/>
</dbReference>
<feature type="region of interest" description="Disordered" evidence="12">
    <location>
        <begin position="864"/>
        <end position="945"/>
    </location>
</feature>
<feature type="compositionally biased region" description="Low complexity" evidence="12">
    <location>
        <begin position="2149"/>
        <end position="2158"/>
    </location>
</feature>
<feature type="compositionally biased region" description="Acidic residues" evidence="12">
    <location>
        <begin position="1548"/>
        <end position="1558"/>
    </location>
</feature>
<feature type="compositionally biased region" description="Polar residues" evidence="12">
    <location>
        <begin position="134"/>
        <end position="145"/>
    </location>
</feature>
<evidence type="ECO:0000256" key="12">
    <source>
        <dbReference type="SAM" id="MobiDB-lite"/>
    </source>
</evidence>
<evidence type="ECO:0000256" key="3">
    <source>
        <dbReference type="ARBA" id="ARBA00023015"/>
    </source>
</evidence>
<feature type="compositionally biased region" description="Low complexity" evidence="12">
    <location>
        <begin position="1600"/>
        <end position="1616"/>
    </location>
</feature>
<dbReference type="InterPro" id="IPR036910">
    <property type="entry name" value="HMG_box_dom_sf"/>
</dbReference>
<evidence type="ECO:0000256" key="6">
    <source>
        <dbReference type="ARBA" id="ARBA00023242"/>
    </source>
</evidence>
<feature type="region of interest" description="Disordered" evidence="12">
    <location>
        <begin position="534"/>
        <end position="692"/>
    </location>
</feature>
<feature type="compositionally biased region" description="Basic and acidic residues" evidence="12">
    <location>
        <begin position="74"/>
        <end position="104"/>
    </location>
</feature>
<feature type="region of interest" description="Disordered" evidence="12">
    <location>
        <begin position="1134"/>
        <end position="1153"/>
    </location>
</feature>
<gene>
    <name evidence="14" type="ORF">PLEPLA_LOCUS38332</name>
</gene>
<comment type="caution">
    <text evidence="14">The sequence shown here is derived from an EMBL/GenBank/DDBJ whole genome shotgun (WGS) entry which is preliminary data.</text>
</comment>
<feature type="compositionally biased region" description="Polar residues" evidence="12">
    <location>
        <begin position="43"/>
        <end position="55"/>
    </location>
</feature>
<protein>
    <recommendedName>
        <fullName evidence="10">Protein capicua homolog</fullName>
    </recommendedName>
</protein>
<feature type="region of interest" description="Disordered" evidence="12">
    <location>
        <begin position="2596"/>
        <end position="2652"/>
    </location>
</feature>
<dbReference type="GO" id="GO:0000977">
    <property type="term" value="F:RNA polymerase II transcription regulatory region sequence-specific DNA binding"/>
    <property type="evidence" value="ECO:0007669"/>
    <property type="project" value="TreeGrafter"/>
</dbReference>
<feature type="region of interest" description="Disordered" evidence="12">
    <location>
        <begin position="126"/>
        <end position="145"/>
    </location>
</feature>
<feature type="compositionally biased region" description="Polar residues" evidence="12">
    <location>
        <begin position="596"/>
        <end position="611"/>
    </location>
</feature>
<feature type="compositionally biased region" description="Gly residues" evidence="12">
    <location>
        <begin position="878"/>
        <end position="887"/>
    </location>
</feature>
<keyword evidence="3" id="KW-0805">Transcription regulation</keyword>
<feature type="region of interest" description="Disordered" evidence="12">
    <location>
        <begin position="2212"/>
        <end position="2412"/>
    </location>
</feature>
<feature type="region of interest" description="Disordered" evidence="12">
    <location>
        <begin position="1044"/>
        <end position="1074"/>
    </location>
</feature>
<feature type="region of interest" description="Disordered" evidence="12">
    <location>
        <begin position="212"/>
        <end position="277"/>
    </location>
</feature>
<feature type="compositionally biased region" description="Basic and acidic residues" evidence="12">
    <location>
        <begin position="1339"/>
        <end position="1353"/>
    </location>
</feature>
<evidence type="ECO:0000256" key="5">
    <source>
        <dbReference type="ARBA" id="ARBA00023163"/>
    </source>
</evidence>
<evidence type="ECO:0000256" key="4">
    <source>
        <dbReference type="ARBA" id="ARBA00023125"/>
    </source>
</evidence>
<dbReference type="GO" id="GO:0000981">
    <property type="term" value="F:DNA-binding transcription factor activity, RNA polymerase II-specific"/>
    <property type="evidence" value="ECO:0007669"/>
    <property type="project" value="TreeGrafter"/>
</dbReference>
<evidence type="ECO:0000256" key="10">
    <source>
        <dbReference type="ARBA" id="ARBA00074291"/>
    </source>
</evidence>
<dbReference type="Gene3D" id="1.10.30.10">
    <property type="entry name" value="High mobility group box domain"/>
    <property type="match status" value="1"/>
</dbReference>
<feature type="compositionally biased region" description="Polar residues" evidence="12">
    <location>
        <begin position="2231"/>
        <end position="2257"/>
    </location>
</feature>
<organism evidence="14 15">
    <name type="scientific">Pleuronectes platessa</name>
    <name type="common">European plaice</name>
    <dbReference type="NCBI Taxonomy" id="8262"/>
    <lineage>
        <taxon>Eukaryota</taxon>
        <taxon>Metazoa</taxon>
        <taxon>Chordata</taxon>
        <taxon>Craniata</taxon>
        <taxon>Vertebrata</taxon>
        <taxon>Euteleostomi</taxon>
        <taxon>Actinopterygii</taxon>
        <taxon>Neopterygii</taxon>
        <taxon>Teleostei</taxon>
        <taxon>Neoteleostei</taxon>
        <taxon>Acanthomorphata</taxon>
        <taxon>Carangaria</taxon>
        <taxon>Pleuronectiformes</taxon>
        <taxon>Pleuronectoidei</taxon>
        <taxon>Pleuronectidae</taxon>
        <taxon>Pleuronectes</taxon>
    </lineage>
</organism>
<feature type="compositionally biased region" description="Basic residues" evidence="12">
    <location>
        <begin position="1"/>
        <end position="10"/>
    </location>
</feature>
<evidence type="ECO:0000256" key="9">
    <source>
        <dbReference type="ARBA" id="ARBA00065636"/>
    </source>
</evidence>
<feature type="compositionally biased region" description="Basic and acidic residues" evidence="12">
    <location>
        <begin position="2642"/>
        <end position="2652"/>
    </location>
</feature>
<comment type="subunit">
    <text evidence="8">Found in a complex with ATXN1 and ATXN1L.</text>
</comment>
<dbReference type="PANTHER" id="PTHR13059">
    <property type="entry name" value="HMG-BOX TRANSCRIPTION FACTOR BBX"/>
    <property type="match status" value="1"/>
</dbReference>
<comment type="subunit">
    <text evidence="9">Interacts with ATXN1.</text>
</comment>
<feature type="region of interest" description="Disordered" evidence="12">
    <location>
        <begin position="2149"/>
        <end position="2200"/>
    </location>
</feature>
<keyword evidence="4 11" id="KW-0238">DNA-binding</keyword>
<feature type="compositionally biased region" description="Polar residues" evidence="12">
    <location>
        <begin position="1065"/>
        <end position="1074"/>
    </location>
</feature>
<feature type="compositionally biased region" description="Basic and acidic residues" evidence="12">
    <location>
        <begin position="1442"/>
        <end position="1459"/>
    </location>
</feature>
<feature type="compositionally biased region" description="Basic and acidic residues" evidence="12">
    <location>
        <begin position="1287"/>
        <end position="1302"/>
    </location>
</feature>
<feature type="compositionally biased region" description="Low complexity" evidence="12">
    <location>
        <begin position="1134"/>
        <end position="1149"/>
    </location>
</feature>
<feature type="compositionally biased region" description="Low complexity" evidence="12">
    <location>
        <begin position="2610"/>
        <end position="2619"/>
    </location>
</feature>
<dbReference type="InterPro" id="IPR009071">
    <property type="entry name" value="HMG_box_dom"/>
</dbReference>
<feature type="domain" description="HMG box" evidence="13">
    <location>
        <begin position="1354"/>
        <end position="1422"/>
    </location>
</feature>
<evidence type="ECO:0000256" key="1">
    <source>
        <dbReference type="ARBA" id="ARBA00022491"/>
    </source>
</evidence>
<dbReference type="InterPro" id="IPR032147">
    <property type="entry name" value="Cic_dom"/>
</dbReference>
<feature type="region of interest" description="Disordered" evidence="12">
    <location>
        <begin position="959"/>
        <end position="1015"/>
    </location>
</feature>
<dbReference type="InterPro" id="IPR058606">
    <property type="entry name" value="HTH_Cic_C"/>
</dbReference>
<feature type="compositionally biased region" description="Basic and acidic residues" evidence="12">
    <location>
        <begin position="1424"/>
        <end position="1433"/>
    </location>
</feature>
<dbReference type="Pfam" id="PF25981">
    <property type="entry name" value="HTH_Cic_C"/>
    <property type="match status" value="1"/>
</dbReference>
<comment type="function">
    <text evidence="7">Transcriptional repressor which plays a role in development of the central nervous system (CNS). In concert with ATXN1 and ATXN1L, involved in brain development.</text>
</comment>
<keyword evidence="1" id="KW-0678">Repressor</keyword>
<feature type="compositionally biased region" description="Polar residues" evidence="12">
    <location>
        <begin position="825"/>
        <end position="837"/>
    </location>
</feature>
<sequence length="2652" mass="281573">MRPMKKHRGRSPPLTRGRGGKRRGGSQPLQEKDPKRVKRETLVKTTQHTPNTLSARKQGPPTAIKSNEAPVTNSKREELTEPRKPVESADGKKAVEKTEQDKTVGTKSTMSTDTLVVPTSALAPLSTATPPPITNHSPSVGSVSSRKTATFKARVPKKKYTYEHFANNANALTTIPTSSPALIHNSYCNINSKLNDNVNTPNNNSKSYRALRTADSQEKEPQAGENESEGAPNSVRSSSTDTASEHSADVDAMEATGLSPHQKASHIPAPPLYSHPEEAGLTEGLAEALAKGMKNQRVLARQIKNTMESGVGAAMNRGLKERDLCSPSPLFRPGVVRRVSGGTVEVQLQGKDTFVKFPFHGGSMMTSSSLSGADTTVDFILDAPPPGMAPVAVGTRVCVPFAGEDGGPLLYRQGIVTQVDPHPGVSFPYQVLLSEDRETLGNDGVAEEKEKRNAVWVSRQSLRLLTAPWEVQHLEGGKAIEREREREREERERMEEMEVEREVCQLSIGMGVLGGGARLGHGLAHEGVAGGHPYVNVHPSPRSSTVASGAGASTPHECEGNFSDRERQKEPNTPEEDVEVSHFNLGLAAGPKPPAGTSQQRNILSKSSGYPPSSPHLSVVQGLGTPHLSPLAGPQPPPSPALLGSEMNNSTPNLPPTKTTPTQTPTPTSGVGSSSTSSRSRTPLSLAQQKYKKGDVVCTPNGIRKKFNGKQWRRLCSREGCMKESQRRGYCSRHLSMRTKEMEAAGGERGGGSSSGTVTPSDLRGRASSEFEWDDTSRESSETSSRGDSRPRLVLPSLLPHELSSRFDFDECEAATMLVSLGSSRSCTPSFSPISNQSPFSPALSPSPSPLFGFRPANFSPITASPVLQHRRHRQPSGTGGGGGGGSKAATSAGGSERERHTSGIQPSFHSNLTFTVPMSPSKRKPDAPPPPPVPSHHHDYTPKTELDQGELNSFRVLSPQTPASHSHTHTPTFSRPRGVSTPSSSKPSTTVSPPPLLVSPAPPSPLTHDGGPRRLVPVSQQALRDSPVIVRNPEVPLAKFTECPIGRVGGGSGNEGGTDHSSSKDINQTPLTPQPISGLQIPVPINAATATVPNGTILLRSAAQTLVLVSPTPSSLPTADTPATPLQALSVTVSTTATAPTPSSTDSTGELGENRGTVFGGEVQQPVPCHPSPTALLPLILPAQSIHPIPRKEIIMGRPGTVWTNVEPRSVPVFPWHSLVPFLAPTQSDAPSLPGEGQHPVNHPQAASLKSECQGVAALSQEPAEAPPPVERGPPPRPPPSSDEPPPEKEKGEAERERPDSETESDVDDIFLPGVVPEPPLAISPVKRRTQSLSALPKDGDKSSPGKREKDHIRRPMNAFMIFSKRHRALVHQRHPNQDNRTVSKILGEWWYALGPKEKQKYHDLAFQVKEAHFKAHPDWKWCNKDRKKSSSEGRGVPGGKDIRERSMSESTEPHSVELKGVGPTLVAERSTGEGHVGQLTRPRAFSQSAMHSLERSDRGNTQALAELAQMCGDGGSQFSSHAPPRPQSQRGVSEDMTSDEERMVICEEEGDDDVIEDPYPSTSIDLKCKERVTDSDSDNGSADESDRKRVFAPVICSTASSSSSHHTPHVRSVSLSSYPTSRRYDEGRSGGGGFSDHRRKERGEGEGKDKFGGEGGGRGIQASSLSLSSGQSVISTSPAGGHLSSSVHSLGGNPLLGIGAVRVASTVVTNVMRPVISTPLPIASKPRDGGSSSSPHLVERRSLTPHQQPHLLIGSGPGGGVTGGGYFSSSSPNPIGGGIGPGGVVTNLVLGGALSAQPAVQLFTPFPHPHPLHHQSHTSTAISALHSQTNGPLSVPMLQPQFLPTSSLAPPGGKAITQVQYILPTLPANTNPKSPPQQLSQPTSIFNLPTAPPTHMSLANGKQQGAGSLTGYTSSPAVGVVSPGPRVQTQSPVLQGKMLVPMATVRTAPAPAQQFPIVAPPLPVQNGAQTGSKIIQIAPMPVVQSQLHQGGAVHPASPYPVAMGTAAVMASGSAPSQTVLLPPPPTRITYVQSTPGVPSTLPLVSTTTGSSSTQQAMPVPGSAYVPSSLATLGFTAIAPPGQTLVQPLIAGQPPLVATAQSHQPPLSAPASGSGGQIVTALYPPSPSVTMATGVVSMTALPPSVVYSVSSTSSASPPILPKHIASPSTITHPHPDRQADRHLPPDRPAERHADRQAERQAEVLTHAERQLERQMQTSSHSCSVAPPSGSAVSNRPCSPSLQIQIPGSIPGTSKLTQLPARAPQKVKATVANIPVGSYEGGGRGKEREREKDREREREKEREREDAANCHFSFDLEPMGQTGPPSTRPAEEPPSSDRGLDGSSAADPSDTRTRESTTAKETGWKETHPSSPLPPPTATEPVRPPPQTDKDTPAPKKVKARPPPLKKTFDSVDKVLSEVYFEERFAELPEFRPEEVLPSPTLQSLATSPRAILGSYRRKRKNSTDLDSATDDQVSPKRKSRRRSSCSSEPNTPKSAAKCEGDIFTFDRAATDGEDILTELEFDKVPYSSLRRTLDQRRALVMQLFQEQGFFPSAQATAAFQTRYSDIFPTKVCLQLKIREVRQKIMQTATPSDASVLGFPDSACSLPGPSGSQSGEASARGGGGGGDLQDEEGEQGTEASPEDPRDSQDSCR</sequence>
<dbReference type="PANTHER" id="PTHR13059:SF15">
    <property type="entry name" value="PROTEIN CAPICUA HOMOLOG ISOFORM X1"/>
    <property type="match status" value="1"/>
</dbReference>
<dbReference type="SUPFAM" id="SSF47095">
    <property type="entry name" value="HMG-box"/>
    <property type="match status" value="1"/>
</dbReference>
<feature type="DNA-binding region" description="HMG box" evidence="11">
    <location>
        <begin position="1354"/>
        <end position="1422"/>
    </location>
</feature>
<evidence type="ECO:0000313" key="14">
    <source>
        <dbReference type="EMBL" id="CAB1450640.1"/>
    </source>
</evidence>
<feature type="compositionally biased region" description="Pro residues" evidence="12">
    <location>
        <begin position="1266"/>
        <end position="1285"/>
    </location>
</feature>
<dbReference type="Pfam" id="PF16090">
    <property type="entry name" value="DUF4819"/>
    <property type="match status" value="1"/>
</dbReference>
<feature type="region of interest" description="Disordered" evidence="12">
    <location>
        <begin position="1228"/>
        <end position="1353"/>
    </location>
</feature>
<keyword evidence="6 11" id="KW-0539">Nucleus</keyword>
<feature type="compositionally biased region" description="Low complexity" evidence="12">
    <location>
        <begin position="543"/>
        <end position="554"/>
    </location>
</feature>
<feature type="region of interest" description="Disordered" evidence="12">
    <location>
        <begin position="1514"/>
        <end position="1588"/>
    </location>
</feature>
<feature type="region of interest" description="Disordered" evidence="12">
    <location>
        <begin position="2448"/>
        <end position="2497"/>
    </location>
</feature>
<feature type="compositionally biased region" description="Basic and acidic residues" evidence="12">
    <location>
        <begin position="2349"/>
        <end position="2368"/>
    </location>
</feature>
<keyword evidence="15" id="KW-1185">Reference proteome</keyword>
<feature type="compositionally biased region" description="Pro residues" evidence="12">
    <location>
        <begin position="2371"/>
        <end position="2387"/>
    </location>
</feature>
<keyword evidence="2" id="KW-0597">Phosphoprotein</keyword>
<feature type="region of interest" description="Disordered" evidence="12">
    <location>
        <begin position="1424"/>
        <end position="1501"/>
    </location>
</feature>
<evidence type="ECO:0000256" key="8">
    <source>
        <dbReference type="ARBA" id="ARBA00064662"/>
    </source>
</evidence>
<feature type="region of interest" description="Disordered" evidence="12">
    <location>
        <begin position="825"/>
        <end position="845"/>
    </location>
</feature>
<feature type="compositionally biased region" description="Low complexity" evidence="12">
    <location>
        <begin position="1662"/>
        <end position="1687"/>
    </location>
</feature>
<evidence type="ECO:0000313" key="15">
    <source>
        <dbReference type="Proteomes" id="UP001153269"/>
    </source>
</evidence>
<feature type="region of interest" description="Disordered" evidence="12">
    <location>
        <begin position="1"/>
        <end position="110"/>
    </location>
</feature>
<feature type="compositionally biased region" description="Gly residues" evidence="12">
    <location>
        <begin position="1048"/>
        <end position="1057"/>
    </location>
</feature>
<dbReference type="FunFam" id="1.10.30.10:FF:000010">
    <property type="entry name" value="Capicua transcriptional repressor b"/>
    <property type="match status" value="1"/>
</dbReference>
<feature type="compositionally biased region" description="Polar residues" evidence="12">
    <location>
        <begin position="2214"/>
        <end position="2223"/>
    </location>
</feature>